<feature type="transmembrane region" description="Helical" evidence="5">
    <location>
        <begin position="255"/>
        <end position="275"/>
    </location>
</feature>
<keyword evidence="2 5" id="KW-0812">Transmembrane</keyword>
<feature type="transmembrane region" description="Helical" evidence="5">
    <location>
        <begin position="287"/>
        <end position="303"/>
    </location>
</feature>
<evidence type="ECO:0000256" key="5">
    <source>
        <dbReference type="SAM" id="Phobius"/>
    </source>
</evidence>
<feature type="transmembrane region" description="Helical" evidence="5">
    <location>
        <begin position="426"/>
        <end position="446"/>
    </location>
</feature>
<evidence type="ECO:0000313" key="8">
    <source>
        <dbReference type="Proteomes" id="UP000317894"/>
    </source>
</evidence>
<keyword evidence="7" id="KW-0436">Ligase</keyword>
<keyword evidence="4 5" id="KW-0472">Membrane</keyword>
<dbReference type="AlphaFoldDB" id="A0A552UAJ0"/>
<name>A0A552UAJ0_9SPHN</name>
<sequence>MAVLTPYRNGRAGRRFRPLSLLFLLAYAALTGVLVALLPPQLMFIVALPLIAGVALILWLLPDGGHVPDKLLATLLVVWIAANCLWPNYLSLDLPGLPWINPPRIVVFALLVISLIAYSSSSTMRAELAAGMRSIPLLNAAFWVFWTMTLLTIPLSSSPPFSLNKWINNQIFWTLMFVLAVWLCVRPGIMERIVRVLVWSAILISCLAIYEYHIQMVPWMNSIPSWLKVDESLLGRVLGSQGRAGTDLYRARSTFNVSLTFAEYLAIVYPFIIHLTITSRGWVRKGLLIAGLLAVLAGMYLSGARSGMIGFFMSVMLYGGFAAFRHWKLKRDSLIGVSLLAMLPVGGAIFLALSLAWRRLYVMIYGGGQHAASSEARTEQWSMGIPKVLSNPVGHGPGTSGDVLGYFSPGGLGTIDTYYLSLLLEYGFVGFAAFVLLFGGQFFWGLKMYLKAPEGEEALVGPATIALLNFFVIKSVLSSEFNMPLAFVFLGMVFAVAVRQRARDGLAVPGRTPAPYGALPAA</sequence>
<feature type="transmembrane region" description="Helical" evidence="5">
    <location>
        <begin position="136"/>
        <end position="155"/>
    </location>
</feature>
<dbReference type="OrthoDB" id="7209936at2"/>
<gene>
    <name evidence="7" type="ORF">FMM06_16530</name>
</gene>
<dbReference type="PANTHER" id="PTHR37422:SF23">
    <property type="entry name" value="TEICHURONIC ACID BIOSYNTHESIS PROTEIN TUAE"/>
    <property type="match status" value="1"/>
</dbReference>
<dbReference type="Proteomes" id="UP000317894">
    <property type="component" value="Unassembled WGS sequence"/>
</dbReference>
<feature type="transmembrane region" description="Helical" evidence="5">
    <location>
        <begin position="192"/>
        <end position="210"/>
    </location>
</feature>
<organism evidence="7 8">
    <name type="scientific">Glacieibacterium frigidum</name>
    <dbReference type="NCBI Taxonomy" id="2593303"/>
    <lineage>
        <taxon>Bacteria</taxon>
        <taxon>Pseudomonadati</taxon>
        <taxon>Pseudomonadota</taxon>
        <taxon>Alphaproteobacteria</taxon>
        <taxon>Sphingomonadales</taxon>
        <taxon>Sphingosinicellaceae</taxon>
        <taxon>Glacieibacterium</taxon>
    </lineage>
</organism>
<feature type="transmembrane region" description="Helical" evidence="5">
    <location>
        <begin position="483"/>
        <end position="502"/>
    </location>
</feature>
<evidence type="ECO:0000256" key="1">
    <source>
        <dbReference type="ARBA" id="ARBA00004141"/>
    </source>
</evidence>
<dbReference type="RefSeq" id="WP_144335401.1">
    <property type="nucleotide sequence ID" value="NZ_VJWA01000002.1"/>
</dbReference>
<evidence type="ECO:0000256" key="2">
    <source>
        <dbReference type="ARBA" id="ARBA00022692"/>
    </source>
</evidence>
<dbReference type="InterPro" id="IPR007016">
    <property type="entry name" value="O-antigen_ligase-rel_domated"/>
</dbReference>
<keyword evidence="3 5" id="KW-1133">Transmembrane helix</keyword>
<evidence type="ECO:0000256" key="4">
    <source>
        <dbReference type="ARBA" id="ARBA00023136"/>
    </source>
</evidence>
<dbReference type="EMBL" id="VJWA01000002">
    <property type="protein sequence ID" value="TRW15233.1"/>
    <property type="molecule type" value="Genomic_DNA"/>
</dbReference>
<keyword evidence="8" id="KW-1185">Reference proteome</keyword>
<reference evidence="7 8" key="1">
    <citation type="submission" date="2019-07" db="EMBL/GenBank/DDBJ databases">
        <title>Novel species isolated from glacier.</title>
        <authorList>
            <person name="Liu Q."/>
            <person name="Xin Y.-H."/>
        </authorList>
    </citation>
    <scope>NUCLEOTIDE SEQUENCE [LARGE SCALE GENOMIC DNA]</scope>
    <source>
        <strain evidence="7 8">LB1R16</strain>
    </source>
</reference>
<feature type="transmembrane region" description="Helical" evidence="5">
    <location>
        <begin position="21"/>
        <end position="38"/>
    </location>
</feature>
<feature type="domain" description="O-antigen ligase-related" evidence="6">
    <location>
        <begin position="291"/>
        <end position="435"/>
    </location>
</feature>
<feature type="transmembrane region" description="Helical" evidence="5">
    <location>
        <begin position="334"/>
        <end position="357"/>
    </location>
</feature>
<accession>A0A552UAJ0</accession>
<comment type="subcellular location">
    <subcellularLocation>
        <location evidence="1">Membrane</location>
        <topology evidence="1">Multi-pass membrane protein</topology>
    </subcellularLocation>
</comment>
<evidence type="ECO:0000313" key="7">
    <source>
        <dbReference type="EMBL" id="TRW15233.1"/>
    </source>
</evidence>
<proteinExistence type="predicted"/>
<evidence type="ECO:0000256" key="3">
    <source>
        <dbReference type="ARBA" id="ARBA00022989"/>
    </source>
</evidence>
<protein>
    <submittedName>
        <fullName evidence="7">O-antigen ligase family protein</fullName>
    </submittedName>
</protein>
<feature type="transmembrane region" description="Helical" evidence="5">
    <location>
        <begin position="71"/>
        <end position="90"/>
    </location>
</feature>
<dbReference type="GO" id="GO:0016874">
    <property type="term" value="F:ligase activity"/>
    <property type="evidence" value="ECO:0007669"/>
    <property type="project" value="UniProtKB-KW"/>
</dbReference>
<evidence type="ECO:0000259" key="6">
    <source>
        <dbReference type="Pfam" id="PF04932"/>
    </source>
</evidence>
<feature type="transmembrane region" description="Helical" evidence="5">
    <location>
        <begin position="167"/>
        <end position="185"/>
    </location>
</feature>
<feature type="transmembrane region" description="Helical" evidence="5">
    <location>
        <begin position="105"/>
        <end position="124"/>
    </location>
</feature>
<feature type="transmembrane region" description="Helical" evidence="5">
    <location>
        <begin position="44"/>
        <end position="62"/>
    </location>
</feature>
<dbReference type="PANTHER" id="PTHR37422">
    <property type="entry name" value="TEICHURONIC ACID BIOSYNTHESIS PROTEIN TUAE"/>
    <property type="match status" value="1"/>
</dbReference>
<dbReference type="InterPro" id="IPR051533">
    <property type="entry name" value="WaaL-like"/>
</dbReference>
<dbReference type="Pfam" id="PF04932">
    <property type="entry name" value="Wzy_C"/>
    <property type="match status" value="1"/>
</dbReference>
<dbReference type="GO" id="GO:0016020">
    <property type="term" value="C:membrane"/>
    <property type="evidence" value="ECO:0007669"/>
    <property type="project" value="UniProtKB-SubCell"/>
</dbReference>
<comment type="caution">
    <text evidence="7">The sequence shown here is derived from an EMBL/GenBank/DDBJ whole genome shotgun (WGS) entry which is preliminary data.</text>
</comment>